<dbReference type="RefSeq" id="WP_182560590.1">
    <property type="nucleotide sequence ID" value="NZ_JACGWT010000004.1"/>
</dbReference>
<keyword evidence="2" id="KW-0732">Signal</keyword>
<organism evidence="5 6">
    <name type="scientific">Microlunatus kandeliicorticis</name>
    <dbReference type="NCBI Taxonomy" id="1759536"/>
    <lineage>
        <taxon>Bacteria</taxon>
        <taxon>Bacillati</taxon>
        <taxon>Actinomycetota</taxon>
        <taxon>Actinomycetes</taxon>
        <taxon>Propionibacteriales</taxon>
        <taxon>Propionibacteriaceae</taxon>
        <taxon>Microlunatus</taxon>
    </lineage>
</organism>
<dbReference type="InterPro" id="IPR029052">
    <property type="entry name" value="Metallo-depent_PP-like"/>
</dbReference>
<evidence type="ECO:0000313" key="6">
    <source>
        <dbReference type="Proteomes" id="UP000523079"/>
    </source>
</evidence>
<name>A0A7W3P6H9_9ACTN</name>
<comment type="caution">
    <text evidence="5">The sequence shown here is derived from an EMBL/GenBank/DDBJ whole genome shotgun (WGS) entry which is preliminary data.</text>
</comment>
<evidence type="ECO:0008006" key="7">
    <source>
        <dbReference type="Google" id="ProtNLM"/>
    </source>
</evidence>
<feature type="domain" description="DUF5648" evidence="4">
    <location>
        <begin position="56"/>
        <end position="181"/>
    </location>
</feature>
<protein>
    <recommendedName>
        <fullName evidence="7">Calcineurin-like phosphoesterase</fullName>
    </recommendedName>
</protein>
<evidence type="ECO:0000313" key="5">
    <source>
        <dbReference type="EMBL" id="MBA8794967.1"/>
    </source>
</evidence>
<dbReference type="InterPro" id="IPR004843">
    <property type="entry name" value="Calcineurin-like_PHP"/>
</dbReference>
<dbReference type="InterPro" id="IPR043708">
    <property type="entry name" value="DUF5648"/>
</dbReference>
<dbReference type="PANTHER" id="PTHR43143:SF5">
    <property type="entry name" value="SECRETED PROTEIN"/>
    <property type="match status" value="1"/>
</dbReference>
<dbReference type="EMBL" id="JACGWT010000004">
    <property type="protein sequence ID" value="MBA8794967.1"/>
    <property type="molecule type" value="Genomic_DNA"/>
</dbReference>
<dbReference type="Proteomes" id="UP000523079">
    <property type="component" value="Unassembled WGS sequence"/>
</dbReference>
<dbReference type="InterPro" id="IPR051918">
    <property type="entry name" value="STPP_CPPED1"/>
</dbReference>
<sequence>MRGFPPARRRFAAASTLPLVLTLGLGSAVVATDTADAAASGCQAMTSPIYYRVNPKGSGLLTPWSTEASRASRYGFSDSLGAPILASTRPAAGLTAVHRMYRRANGDFAFAVGDTDRSRLKQAGYVDSGNVFYALTSPSSGCTQRVERFAKGGYHQVTAGSRTAGSLSAAHWTSDKVAFYAPTSNPAPTVPPPTGSAGGWTTPPLTGTGASNTDGVFTIAVLPDTQQEVFGNSTRFADRNRWIVANRKKYDIRYVTQVGDLVNWDTPNHDQYANASSAMSVLEKAGVPWSPTIGNHDSEATCQGGSACPGQKTWVTMRDTHTFNRYFPVKRFRAMKGEFEAGKVDNSWSSFSAEGRTFMVMNLELWPRPAVVAWANKVVKAHPHDNVIVVTHSYLTGNGGIFTKSEYGSTSPEYLWKNFVSKNPNVKLVLSGHVGSAASRIDPRGKNPVVSYLQCFHDIRRNPTRLITVNVKAGTLRGQVYYPSTKQWLPSADKTYRGLVWVK</sequence>
<dbReference type="PANTHER" id="PTHR43143">
    <property type="entry name" value="METALLOPHOSPHOESTERASE, CALCINEURIN SUPERFAMILY"/>
    <property type="match status" value="1"/>
</dbReference>
<feature type="signal peptide" evidence="2">
    <location>
        <begin position="1"/>
        <end position="31"/>
    </location>
</feature>
<accession>A0A7W3P6H9</accession>
<dbReference type="Pfam" id="PF00149">
    <property type="entry name" value="Metallophos"/>
    <property type="match status" value="1"/>
</dbReference>
<evidence type="ECO:0000259" key="3">
    <source>
        <dbReference type="Pfam" id="PF00149"/>
    </source>
</evidence>
<keyword evidence="6" id="KW-1185">Reference proteome</keyword>
<proteinExistence type="predicted"/>
<feature type="domain" description="Calcineurin-like phosphoesterase" evidence="3">
    <location>
        <begin position="218"/>
        <end position="434"/>
    </location>
</feature>
<dbReference type="AlphaFoldDB" id="A0A7W3P6H9"/>
<dbReference type="Pfam" id="PF18885">
    <property type="entry name" value="DUF5648"/>
    <property type="match status" value="1"/>
</dbReference>
<gene>
    <name evidence="5" type="ORF">FHX74_002595</name>
</gene>
<feature type="region of interest" description="Disordered" evidence="1">
    <location>
        <begin position="183"/>
        <end position="208"/>
    </location>
</feature>
<reference evidence="5 6" key="1">
    <citation type="submission" date="2020-07" db="EMBL/GenBank/DDBJ databases">
        <title>Sequencing the genomes of 1000 actinobacteria strains.</title>
        <authorList>
            <person name="Klenk H.-P."/>
        </authorList>
    </citation>
    <scope>NUCLEOTIDE SEQUENCE [LARGE SCALE GENOMIC DNA]</scope>
    <source>
        <strain evidence="5 6">DSM 100723</strain>
    </source>
</reference>
<dbReference type="Gene3D" id="3.60.21.10">
    <property type="match status" value="1"/>
</dbReference>
<evidence type="ECO:0000259" key="4">
    <source>
        <dbReference type="Pfam" id="PF18885"/>
    </source>
</evidence>
<evidence type="ECO:0000256" key="2">
    <source>
        <dbReference type="SAM" id="SignalP"/>
    </source>
</evidence>
<feature type="chain" id="PRO_5038864534" description="Calcineurin-like phosphoesterase" evidence="2">
    <location>
        <begin position="32"/>
        <end position="503"/>
    </location>
</feature>
<evidence type="ECO:0000256" key="1">
    <source>
        <dbReference type="SAM" id="MobiDB-lite"/>
    </source>
</evidence>
<dbReference type="GO" id="GO:0016787">
    <property type="term" value="F:hydrolase activity"/>
    <property type="evidence" value="ECO:0007669"/>
    <property type="project" value="InterPro"/>
</dbReference>
<dbReference type="SUPFAM" id="SSF56300">
    <property type="entry name" value="Metallo-dependent phosphatases"/>
    <property type="match status" value="1"/>
</dbReference>
<feature type="compositionally biased region" description="Low complexity" evidence="1">
    <location>
        <begin position="199"/>
        <end position="208"/>
    </location>
</feature>